<dbReference type="InterPro" id="IPR044068">
    <property type="entry name" value="CB"/>
</dbReference>
<accession>A0A7V7TUV0</accession>
<dbReference type="Gene3D" id="1.10.443.10">
    <property type="entry name" value="Intergrase catalytic core"/>
    <property type="match status" value="1"/>
</dbReference>
<keyword evidence="3 5" id="KW-0238">DNA-binding</keyword>
<dbReference type="PANTHER" id="PTHR30629">
    <property type="entry name" value="PROPHAGE INTEGRASE"/>
    <property type="match status" value="1"/>
</dbReference>
<name>A0A7V7TUV0_9HYPH</name>
<dbReference type="InterPro" id="IPR013762">
    <property type="entry name" value="Integrase-like_cat_sf"/>
</dbReference>
<dbReference type="InterPro" id="IPR011010">
    <property type="entry name" value="DNA_brk_join_enz"/>
</dbReference>
<dbReference type="Pfam" id="PF00589">
    <property type="entry name" value="Phage_integrase"/>
    <property type="match status" value="1"/>
</dbReference>
<dbReference type="GO" id="GO:0015074">
    <property type="term" value="P:DNA integration"/>
    <property type="evidence" value="ECO:0007669"/>
    <property type="project" value="UniProtKB-KW"/>
</dbReference>
<dbReference type="InterPro" id="IPR053876">
    <property type="entry name" value="Phage_int_M"/>
</dbReference>
<comment type="similarity">
    <text evidence="1">Belongs to the 'phage' integrase family.</text>
</comment>
<keyword evidence="4" id="KW-0233">DNA recombination</keyword>
<dbReference type="Gene3D" id="3.30.160.390">
    <property type="entry name" value="Integrase, DNA-binding domain"/>
    <property type="match status" value="1"/>
</dbReference>
<gene>
    <name evidence="8" type="ORF">F6X38_20585</name>
</gene>
<evidence type="ECO:0000256" key="3">
    <source>
        <dbReference type="ARBA" id="ARBA00023125"/>
    </source>
</evidence>
<evidence type="ECO:0000256" key="1">
    <source>
        <dbReference type="ARBA" id="ARBA00008857"/>
    </source>
</evidence>
<dbReference type="RefSeq" id="WP_150973084.1">
    <property type="nucleotide sequence ID" value="NZ_VZDO01000021.1"/>
</dbReference>
<dbReference type="CDD" id="cd00796">
    <property type="entry name" value="INT_Rci_Hp1_C"/>
    <property type="match status" value="1"/>
</dbReference>
<dbReference type="EMBL" id="VZDO01000021">
    <property type="protein sequence ID" value="KAB0676702.1"/>
    <property type="molecule type" value="Genomic_DNA"/>
</dbReference>
<evidence type="ECO:0000313" key="9">
    <source>
        <dbReference type="Proteomes" id="UP000432089"/>
    </source>
</evidence>
<dbReference type="GO" id="GO:0006310">
    <property type="term" value="P:DNA recombination"/>
    <property type="evidence" value="ECO:0007669"/>
    <property type="project" value="UniProtKB-KW"/>
</dbReference>
<dbReference type="Pfam" id="PF13356">
    <property type="entry name" value="Arm-DNA-bind_3"/>
    <property type="match status" value="1"/>
</dbReference>
<dbReference type="InterPro" id="IPR025166">
    <property type="entry name" value="Integrase_DNA_bind_dom"/>
</dbReference>
<dbReference type="Gene3D" id="1.10.150.130">
    <property type="match status" value="1"/>
</dbReference>
<dbReference type="InterPro" id="IPR038488">
    <property type="entry name" value="Integrase_DNA-bd_sf"/>
</dbReference>
<comment type="caution">
    <text evidence="8">The sequence shown here is derived from an EMBL/GenBank/DDBJ whole genome shotgun (WGS) entry which is preliminary data.</text>
</comment>
<dbReference type="InterPro" id="IPR002104">
    <property type="entry name" value="Integrase_catalytic"/>
</dbReference>
<feature type="domain" description="Tyr recombinase" evidence="6">
    <location>
        <begin position="199"/>
        <end position="392"/>
    </location>
</feature>
<evidence type="ECO:0000313" key="8">
    <source>
        <dbReference type="EMBL" id="KAB0676702.1"/>
    </source>
</evidence>
<evidence type="ECO:0000259" key="7">
    <source>
        <dbReference type="PROSITE" id="PS51900"/>
    </source>
</evidence>
<evidence type="ECO:0000256" key="2">
    <source>
        <dbReference type="ARBA" id="ARBA00022908"/>
    </source>
</evidence>
<protein>
    <submittedName>
        <fullName evidence="8">Tyrosine-type recombinase/integrase</fullName>
    </submittedName>
</protein>
<dbReference type="InterPro" id="IPR010998">
    <property type="entry name" value="Integrase_recombinase_N"/>
</dbReference>
<dbReference type="InterPro" id="IPR050808">
    <property type="entry name" value="Phage_Integrase"/>
</dbReference>
<dbReference type="AlphaFoldDB" id="A0A7V7TUV0"/>
<reference evidence="8 9" key="1">
    <citation type="submission" date="2019-09" db="EMBL/GenBank/DDBJ databases">
        <title>YIM 132180 draft genome.</title>
        <authorList>
            <person name="Zhang K."/>
        </authorList>
    </citation>
    <scope>NUCLEOTIDE SEQUENCE [LARGE SCALE GENOMIC DNA]</scope>
    <source>
        <strain evidence="8 9">YIM 132180</strain>
    </source>
</reference>
<evidence type="ECO:0000256" key="4">
    <source>
        <dbReference type="ARBA" id="ARBA00023172"/>
    </source>
</evidence>
<dbReference type="PROSITE" id="PS51898">
    <property type="entry name" value="TYR_RECOMBINASE"/>
    <property type="match status" value="1"/>
</dbReference>
<keyword evidence="2" id="KW-0229">DNA integration</keyword>
<dbReference type="Pfam" id="PF22022">
    <property type="entry name" value="Phage_int_M"/>
    <property type="match status" value="1"/>
</dbReference>
<dbReference type="GO" id="GO:0003677">
    <property type="term" value="F:DNA binding"/>
    <property type="evidence" value="ECO:0007669"/>
    <property type="project" value="UniProtKB-UniRule"/>
</dbReference>
<sequence length="413" mass="45536">MAQRLTDTVVKALPLPDKGNRIVYDADVKGFGCRVTAAGARAFVLNYRTRSGRERRVTIGSHPDWKVAAAREEAKELKRRIDVGEDPMAGIEADRTAKTVDDICDRFIEEHLPKKRASTRVEYESLIKNEIRPAFRHRKATSISFSDVEEMHRKITKRGVPYRANRALAVLSKMFSLAIRWSWITSNPAVGIERNQEQKRKRYLTGTELANLARALDECPDAQGADIIRLLLLTGARRGEVMAACWNQFDLSAGVWTKPAAATKQKADHHVPLSAPARQLLARIHSVREADDEFVFPGRVGGHRVEIKSTWRALCVAAGIVTITKGKGEDGKTRTIVSPSARIHDLRHTYASVLASAGLSLPVIGALLGHTQPTTTARYAHLFDDPLRAATERAGAIVFPTGAAYVVSLKEAG</sequence>
<evidence type="ECO:0000259" key="6">
    <source>
        <dbReference type="PROSITE" id="PS51898"/>
    </source>
</evidence>
<feature type="domain" description="Core-binding (CB)" evidence="7">
    <location>
        <begin position="98"/>
        <end position="179"/>
    </location>
</feature>
<proteinExistence type="inferred from homology"/>
<dbReference type="SUPFAM" id="SSF56349">
    <property type="entry name" value="DNA breaking-rejoining enzymes"/>
    <property type="match status" value="1"/>
</dbReference>
<dbReference type="PANTHER" id="PTHR30629:SF2">
    <property type="entry name" value="PROPHAGE INTEGRASE INTS-RELATED"/>
    <property type="match status" value="1"/>
</dbReference>
<evidence type="ECO:0000256" key="5">
    <source>
        <dbReference type="PROSITE-ProRule" id="PRU01248"/>
    </source>
</evidence>
<dbReference type="Proteomes" id="UP000432089">
    <property type="component" value="Unassembled WGS sequence"/>
</dbReference>
<dbReference type="PROSITE" id="PS51900">
    <property type="entry name" value="CB"/>
    <property type="match status" value="1"/>
</dbReference>
<organism evidence="8 9">
    <name type="scientific">Plantimonas leprariae</name>
    <dbReference type="NCBI Taxonomy" id="2615207"/>
    <lineage>
        <taxon>Bacteria</taxon>
        <taxon>Pseudomonadati</taxon>
        <taxon>Pseudomonadota</taxon>
        <taxon>Alphaproteobacteria</taxon>
        <taxon>Hyphomicrobiales</taxon>
        <taxon>Aurantimonadaceae</taxon>
        <taxon>Plantimonas</taxon>
    </lineage>
</organism>
<keyword evidence="9" id="KW-1185">Reference proteome</keyword>